<protein>
    <submittedName>
        <fullName evidence="1">Transposase</fullName>
    </submittedName>
</protein>
<comment type="caution">
    <text evidence="1">The sequence shown here is derived from an EMBL/GenBank/DDBJ whole genome shotgun (WGS) entry which is preliminary data.</text>
</comment>
<name>A0A2T7BPJ0_9BACT</name>
<dbReference type="AlphaFoldDB" id="A0A2T7BPJ0"/>
<organism evidence="1 2">
    <name type="scientific">Chitinophaga parva</name>
    <dbReference type="NCBI Taxonomy" id="2169414"/>
    <lineage>
        <taxon>Bacteria</taxon>
        <taxon>Pseudomonadati</taxon>
        <taxon>Bacteroidota</taxon>
        <taxon>Chitinophagia</taxon>
        <taxon>Chitinophagales</taxon>
        <taxon>Chitinophagaceae</taxon>
        <taxon>Chitinophaga</taxon>
    </lineage>
</organism>
<sequence>MLEETYRQLIELLLPAGLLEYFELTNTTKDSKGINIFLEEKNIVPEEYRDQTLHSKGFLPEIQVQDFPIRGQKVALCIKRRRWEVVGSGQIITRNWTLVRAGARMTTEFGLFLKGIFG</sequence>
<evidence type="ECO:0000313" key="2">
    <source>
        <dbReference type="Proteomes" id="UP000244450"/>
    </source>
</evidence>
<gene>
    <name evidence="1" type="ORF">DCC81_08860</name>
</gene>
<dbReference type="Proteomes" id="UP000244450">
    <property type="component" value="Unassembled WGS sequence"/>
</dbReference>
<reference evidence="1 2" key="1">
    <citation type="submission" date="2018-04" db="EMBL/GenBank/DDBJ databases">
        <title>Chitinophaga fuyangensis sp. nov., isolated from soil in a chemical factory.</title>
        <authorList>
            <person name="Chen K."/>
        </authorList>
    </citation>
    <scope>NUCLEOTIDE SEQUENCE [LARGE SCALE GENOMIC DNA]</scope>
    <source>
        <strain evidence="1 2">LY-1</strain>
    </source>
</reference>
<keyword evidence="2" id="KW-1185">Reference proteome</keyword>
<dbReference type="EMBL" id="QCYK01000001">
    <property type="protein sequence ID" value="PUZ29541.1"/>
    <property type="molecule type" value="Genomic_DNA"/>
</dbReference>
<accession>A0A2T7BPJ0</accession>
<dbReference type="OrthoDB" id="1119824at2"/>
<evidence type="ECO:0000313" key="1">
    <source>
        <dbReference type="EMBL" id="PUZ29541.1"/>
    </source>
</evidence>
<proteinExistence type="predicted"/>